<reference evidence="1 2" key="2">
    <citation type="submission" date="2018-11" db="EMBL/GenBank/DDBJ databases">
        <authorList>
            <consortium name="Pathogen Informatics"/>
        </authorList>
    </citation>
    <scope>NUCLEOTIDE SEQUENCE [LARGE SCALE GENOMIC DNA]</scope>
</reference>
<gene>
    <name evidence="1" type="ORF">TCLT_LOCUS5461</name>
</gene>
<evidence type="ECO:0000313" key="2">
    <source>
        <dbReference type="Proteomes" id="UP000276776"/>
    </source>
</evidence>
<protein>
    <submittedName>
        <fullName evidence="3">GLOBIN domain-containing protein</fullName>
    </submittedName>
</protein>
<dbReference type="OrthoDB" id="5854162at2759"/>
<dbReference type="CDD" id="cd01040">
    <property type="entry name" value="Mb-like"/>
    <property type="match status" value="1"/>
</dbReference>
<keyword evidence="2" id="KW-1185">Reference proteome</keyword>
<dbReference type="GO" id="GO:0020037">
    <property type="term" value="F:heme binding"/>
    <property type="evidence" value="ECO:0007669"/>
    <property type="project" value="InterPro"/>
</dbReference>
<dbReference type="Gene3D" id="1.10.490.10">
    <property type="entry name" value="Globins"/>
    <property type="match status" value="1"/>
</dbReference>
<dbReference type="InterPro" id="IPR044399">
    <property type="entry name" value="Mb-like_M"/>
</dbReference>
<name>A0A0N5CYF2_THECL</name>
<organism evidence="3">
    <name type="scientific">Thelazia callipaeda</name>
    <name type="common">Oriental eyeworm</name>
    <name type="synonym">Parasitic nematode</name>
    <dbReference type="NCBI Taxonomy" id="103827"/>
    <lineage>
        <taxon>Eukaryota</taxon>
        <taxon>Metazoa</taxon>
        <taxon>Ecdysozoa</taxon>
        <taxon>Nematoda</taxon>
        <taxon>Chromadorea</taxon>
        <taxon>Rhabditida</taxon>
        <taxon>Spirurina</taxon>
        <taxon>Spiruromorpha</taxon>
        <taxon>Thelazioidea</taxon>
        <taxon>Thelaziidae</taxon>
        <taxon>Thelazia</taxon>
    </lineage>
</organism>
<accession>A0A0N5CYF2</accession>
<dbReference type="EMBL" id="UYYF01004341">
    <property type="protein sequence ID" value="VDN02711.1"/>
    <property type="molecule type" value="Genomic_DNA"/>
</dbReference>
<dbReference type="SUPFAM" id="SSF46458">
    <property type="entry name" value="Globin-like"/>
    <property type="match status" value="1"/>
</dbReference>
<evidence type="ECO:0000313" key="3">
    <source>
        <dbReference type="WBParaSite" id="TCLT_0000547201-mRNA-1"/>
    </source>
</evidence>
<evidence type="ECO:0000313" key="1">
    <source>
        <dbReference type="EMBL" id="VDN02711.1"/>
    </source>
</evidence>
<dbReference type="AlphaFoldDB" id="A0A0N5CYF2"/>
<dbReference type="OMA" id="CNHVQFR"/>
<dbReference type="WBParaSite" id="TCLT_0000547201-mRNA-1">
    <property type="protein sequence ID" value="TCLT_0000547201-mRNA-1"/>
    <property type="gene ID" value="TCLT_0000547201"/>
</dbReference>
<sequence length="200" mass="23092">VRTRHIFGRQSTAIQSQKIPALSTVQRQIVKECMDKAKDDIAERIYRRIFERRSDFRKFILALPDKQRWALTDSLHNYLKSAVNQIKDGSAVRKISEDFGAFHVQYRSFGFRPDFFVSTADAVTTEFVLLDAAVHQASDTLCAWSTLTGFMFSSVRDGYYQEQRQIRKASQCYGKSGKLSFRTSSDQNHQNANNFDKRGR</sequence>
<dbReference type="InterPro" id="IPR012292">
    <property type="entry name" value="Globin/Proto"/>
</dbReference>
<reference evidence="3" key="1">
    <citation type="submission" date="2017-02" db="UniProtKB">
        <authorList>
            <consortium name="WormBaseParasite"/>
        </authorList>
    </citation>
    <scope>IDENTIFICATION</scope>
</reference>
<proteinExistence type="predicted"/>
<dbReference type="Proteomes" id="UP000276776">
    <property type="component" value="Unassembled WGS sequence"/>
</dbReference>
<dbReference type="GO" id="GO:0019825">
    <property type="term" value="F:oxygen binding"/>
    <property type="evidence" value="ECO:0007669"/>
    <property type="project" value="InterPro"/>
</dbReference>
<dbReference type="InterPro" id="IPR009050">
    <property type="entry name" value="Globin-like_sf"/>
</dbReference>